<accession>A0A2W2ASM8</accession>
<evidence type="ECO:0000313" key="1">
    <source>
        <dbReference type="EMBL" id="PZF76652.1"/>
    </source>
</evidence>
<dbReference type="RefSeq" id="WP_111198888.1">
    <property type="nucleotide sequence ID" value="NZ_QKVK01000005.1"/>
</dbReference>
<gene>
    <name evidence="1" type="ORF">DK847_12725</name>
</gene>
<dbReference type="EMBL" id="QKVK01000005">
    <property type="protein sequence ID" value="PZF76652.1"/>
    <property type="molecule type" value="Genomic_DNA"/>
</dbReference>
<protein>
    <submittedName>
        <fullName evidence="1">DUF1150 domain-containing protein</fullName>
    </submittedName>
</protein>
<keyword evidence="2" id="KW-1185">Reference proteome</keyword>
<proteinExistence type="predicted"/>
<evidence type="ECO:0000313" key="2">
    <source>
        <dbReference type="Proteomes" id="UP000248795"/>
    </source>
</evidence>
<reference evidence="2" key="1">
    <citation type="submission" date="2018-06" db="EMBL/GenBank/DDBJ databases">
        <title>Aestuariibacter litoralis strain KCTC 52945T.</title>
        <authorList>
            <person name="Li X."/>
            <person name="Salam N."/>
            <person name="Li J.-L."/>
            <person name="Chen Y.-M."/>
            <person name="Yang Z.-W."/>
            <person name="Zhang L.-Y."/>
            <person name="Han M.-X."/>
            <person name="Xiao M."/>
            <person name="Li W.-J."/>
        </authorList>
    </citation>
    <scope>NUCLEOTIDE SEQUENCE [LARGE SCALE GENOMIC DNA]</scope>
    <source>
        <strain evidence="2">KCTC 52945</strain>
    </source>
</reference>
<name>A0A2W2ASM8_9HYPH</name>
<dbReference type="AlphaFoldDB" id="A0A2W2ASM8"/>
<dbReference type="Pfam" id="PF06620">
    <property type="entry name" value="DUF1150"/>
    <property type="match status" value="1"/>
</dbReference>
<comment type="caution">
    <text evidence="1">The sequence shown here is derived from an EMBL/GenBank/DDBJ whole genome shotgun (WGS) entry which is preliminary data.</text>
</comment>
<dbReference type="InterPro" id="IPR009531">
    <property type="entry name" value="DUF1150"/>
</dbReference>
<sequence>MELKKSVDLTPQDLALLGEGDLGYIREIAVNEAKRLLGGQASVSADSKLFCLYNADGTPVSISGSKEAAMGSAFEHELMPMSVH</sequence>
<dbReference type="Proteomes" id="UP000248795">
    <property type="component" value="Unassembled WGS sequence"/>
</dbReference>
<organism evidence="1 2">
    <name type="scientific">Aestuariivirga litoralis</name>
    <dbReference type="NCBI Taxonomy" id="2650924"/>
    <lineage>
        <taxon>Bacteria</taxon>
        <taxon>Pseudomonadati</taxon>
        <taxon>Pseudomonadota</taxon>
        <taxon>Alphaproteobacteria</taxon>
        <taxon>Hyphomicrobiales</taxon>
        <taxon>Aestuariivirgaceae</taxon>
        <taxon>Aestuariivirga</taxon>
    </lineage>
</organism>